<organism evidence="1">
    <name type="scientific">uncultured virus</name>
    <dbReference type="NCBI Taxonomy" id="340016"/>
    <lineage>
        <taxon>Viruses</taxon>
        <taxon>environmental samples</taxon>
    </lineage>
</organism>
<protein>
    <submittedName>
        <fullName evidence="1">AMDV3_2</fullName>
    </submittedName>
</protein>
<name>B3GAL8_9VIRU</name>
<accession>B3GAL8</accession>
<sequence length="902" mass="97312">MNKKIIALLGVALMLGTAFGTMILYMPSFSDGSNNPISSPVTASTISSSYSNTAYLNSTASYWHGVDLSNTGSSSFNIGISQNSSSSAYGFESSNSWGLASNDQSASWTQTFSGAPNYVYLTDANFISIPDIFFELGLYESAGHNFQELGTVYANLTVDGYTETWSYTFNFNEPADYYYAFIDPQWNFFSGTPFFTISNFASASLSVVATTDGTAYLYAPYDFATTTANAGANTILTETTTPSVVSVNMFQGYHWNQASITYSPASDLTSYSIHLSLPYSTTQVTYNGNTYTGTTDVITGSLSSFTFNVNNPISQPIGDTAGYSVTASYYLEDQVQAQQVTGYAQSFTGSQNPTQQQNWWNSTLSLTLTDPSGALNNPSLATTSGTINAETTMTWSINHILSAGYGQGAMFDTVYYHGTDITSGSYNPSSQYNSLSQSTPEVIDSSTSVSYTFDEAINFAPTLLSHNVVWTGTSDTAKVYVNVSQAGWTTEPEQLVIHWGNAASSSTTLTADATASFTSTHTYATTGTKDISFQLVNVPDSSLITAGSASVSTLPYQISITPTPTPAPYTQLKTGEPISLKFSTVHDIVSGVTLSISGSVVKAFSPDSQTGSLTANVSQAGQTAFTAVWSFDGASFSYSVLYAAPEYPTLNSPYITTMFGTNATHQFPITINSPPSGSGYYQQLITLTNPSQYGINSQASNFQIALPNGTLLYTWIQDFNSTSLTMWVKMPYGTGQVELQILPEFENVLSATGYVGKWNTTEDNGNEVFNFYQSWAGLSSLPSGWNAYGNSSDTIVTYYSNHINLRSTGDAVNNPYVAEIYKNYTPAFPISLYSYMDFYMSNPGGDQNEFGLMQSSDMLPQHTYGIFGGYGGGSSGDTGITPEMQIQDLMLQIPVCCTKYHH</sequence>
<evidence type="ECO:0000313" key="1">
    <source>
        <dbReference type="EMBL" id="ACD75426.1"/>
    </source>
</evidence>
<proteinExistence type="predicted"/>
<reference evidence="1" key="1">
    <citation type="submission" date="2008-04" db="EMBL/GenBank/DDBJ databases">
        <title>Virus population dynamics and acquired virus resistance in natural microbial communities.</title>
        <authorList>
            <person name="Andersson A.A."/>
            <person name="Banfield J.F."/>
        </authorList>
    </citation>
    <scope>NUCLEOTIDE SEQUENCE</scope>
</reference>
<dbReference type="EMBL" id="EU662150">
    <property type="protein sequence ID" value="ACD75426.1"/>
    <property type="molecule type" value="Genomic_DNA"/>
</dbReference>